<comment type="subcellular location">
    <subcellularLocation>
        <location evidence="1">Cell membrane</location>
        <topology evidence="1">Multi-pass membrane protein</topology>
    </subcellularLocation>
</comment>
<evidence type="ECO:0000256" key="1">
    <source>
        <dbReference type="ARBA" id="ARBA00004651"/>
    </source>
</evidence>
<feature type="transmembrane region" description="Helical" evidence="7">
    <location>
        <begin position="228"/>
        <end position="253"/>
    </location>
</feature>
<keyword evidence="3" id="KW-1003">Cell membrane</keyword>
<feature type="transmembrane region" description="Helical" evidence="7">
    <location>
        <begin position="305"/>
        <end position="327"/>
    </location>
</feature>
<feature type="transmembrane region" description="Helical" evidence="7">
    <location>
        <begin position="362"/>
        <end position="379"/>
    </location>
</feature>
<evidence type="ECO:0000259" key="8">
    <source>
        <dbReference type="Pfam" id="PF02492"/>
    </source>
</evidence>
<feature type="domain" description="CobW/HypB/UreG nucleotide-binding" evidence="8">
    <location>
        <begin position="5"/>
        <end position="164"/>
    </location>
</feature>
<accession>A0ABS7DLX8</accession>
<dbReference type="InterPro" id="IPR005524">
    <property type="entry name" value="DUF318"/>
</dbReference>
<evidence type="ECO:0000256" key="5">
    <source>
        <dbReference type="ARBA" id="ARBA00022989"/>
    </source>
</evidence>
<name>A0ABS7DLX8_9FIRM</name>
<dbReference type="PANTHER" id="PTHR34184:SF4">
    <property type="entry name" value="UPF0718 PROTEIN YCGR"/>
    <property type="match status" value="1"/>
</dbReference>
<dbReference type="Pfam" id="PF03773">
    <property type="entry name" value="ArsP_1"/>
    <property type="match status" value="1"/>
</dbReference>
<comment type="similarity">
    <text evidence="2">Belongs to the UPF0718 family.</text>
</comment>
<keyword evidence="6 7" id="KW-0472">Membrane</keyword>
<keyword evidence="5 7" id="KW-1133">Transmembrane helix</keyword>
<gene>
    <name evidence="9" type="ORF">J5W02_04750</name>
</gene>
<sequence>MTQIEIICGFLESGKTTLIQNILEQEYMQQYRRIVIIQCEEGLTEFRAASMASKDVVLAQIEHPEKIRKGLFTKMKEELDPDLILIEYNGTWPIEQLLRVRLPSDYRIDRILFCAEASTFPMYIKNTGNMMLNQLGNADAVFLNRCSADTDTLKATVRSCNRTAKICFTDESVEHCTASILKPEEIQRAAGTLKRNRIGIARGLITLYLISIHFFLNAPPIVKSINMSFIGILMQAVPFLLIGALVSGLLQVFVSDETLVRMYTGHKWLGYPLAAVSGLFFPICDCGIIPITSRLTQKGVPLSKAMVFMLAAPSVNPVTIISTLYAFPGQPQYALYRVLLGSVIALLAGFILNVSHIRSEDVFLTFSAACSCSAVTANVQGSGKAAKFESVILIAGQEFFSMGKYIVIGAFVCSVLQQTIPVSSFRSTGSRIILPLILMLLAAFFMSVCSTSNAFIGRSFLNIFPITAVMGFIVMGPMLDLSNLLMLSSNFKKIFIVRLACTLLTIAFPVFLLFSVFSAGGKL</sequence>
<organism evidence="9 10">
    <name type="scientific">Caproiciproducens faecalis</name>
    <dbReference type="NCBI Taxonomy" id="2820301"/>
    <lineage>
        <taxon>Bacteria</taxon>
        <taxon>Bacillati</taxon>
        <taxon>Bacillota</taxon>
        <taxon>Clostridia</taxon>
        <taxon>Eubacteriales</taxon>
        <taxon>Acutalibacteraceae</taxon>
        <taxon>Caproiciproducens</taxon>
    </lineage>
</organism>
<dbReference type="EMBL" id="JAGFNZ010000002">
    <property type="protein sequence ID" value="MBW7572114.1"/>
    <property type="molecule type" value="Genomic_DNA"/>
</dbReference>
<dbReference type="InterPro" id="IPR003495">
    <property type="entry name" value="CobW/HypB/UreG_nucleotide-bd"/>
</dbReference>
<evidence type="ECO:0000256" key="7">
    <source>
        <dbReference type="SAM" id="Phobius"/>
    </source>
</evidence>
<evidence type="ECO:0000256" key="3">
    <source>
        <dbReference type="ARBA" id="ARBA00022475"/>
    </source>
</evidence>
<evidence type="ECO:0000313" key="10">
    <source>
        <dbReference type="Proteomes" id="UP000719942"/>
    </source>
</evidence>
<protein>
    <submittedName>
        <fullName evidence="9">Permease</fullName>
    </submittedName>
</protein>
<dbReference type="PANTHER" id="PTHR34184">
    <property type="entry name" value="UPF0718 PROTEIN YCGR"/>
    <property type="match status" value="1"/>
</dbReference>
<dbReference type="SUPFAM" id="SSF52540">
    <property type="entry name" value="P-loop containing nucleoside triphosphate hydrolases"/>
    <property type="match status" value="1"/>
</dbReference>
<feature type="transmembrane region" description="Helical" evidence="7">
    <location>
        <begin position="462"/>
        <end position="482"/>
    </location>
</feature>
<dbReference type="RefSeq" id="WP_219964538.1">
    <property type="nucleotide sequence ID" value="NZ_JAGFNZ010000002.1"/>
</dbReference>
<evidence type="ECO:0000256" key="4">
    <source>
        <dbReference type="ARBA" id="ARBA00022692"/>
    </source>
</evidence>
<proteinExistence type="inferred from homology"/>
<evidence type="ECO:0000256" key="2">
    <source>
        <dbReference type="ARBA" id="ARBA00006386"/>
    </source>
</evidence>
<dbReference type="Proteomes" id="UP000719942">
    <property type="component" value="Unassembled WGS sequence"/>
</dbReference>
<feature type="transmembrane region" description="Helical" evidence="7">
    <location>
        <begin position="198"/>
        <end position="216"/>
    </location>
</feature>
<keyword evidence="4 7" id="KW-0812">Transmembrane</keyword>
<dbReference type="InterPro" id="IPR027417">
    <property type="entry name" value="P-loop_NTPase"/>
</dbReference>
<comment type="caution">
    <text evidence="9">The sequence shown here is derived from an EMBL/GenBank/DDBJ whole genome shotgun (WGS) entry which is preliminary data.</text>
</comment>
<feature type="transmembrane region" description="Helical" evidence="7">
    <location>
        <begin position="399"/>
        <end position="420"/>
    </location>
</feature>
<feature type="transmembrane region" description="Helical" evidence="7">
    <location>
        <begin position="273"/>
        <end position="293"/>
    </location>
</feature>
<dbReference type="InterPro" id="IPR052923">
    <property type="entry name" value="UPF0718"/>
</dbReference>
<dbReference type="Gene3D" id="3.40.50.300">
    <property type="entry name" value="P-loop containing nucleotide triphosphate hydrolases"/>
    <property type="match status" value="1"/>
</dbReference>
<evidence type="ECO:0000313" key="9">
    <source>
        <dbReference type="EMBL" id="MBW7572114.1"/>
    </source>
</evidence>
<evidence type="ECO:0000256" key="6">
    <source>
        <dbReference type="ARBA" id="ARBA00023136"/>
    </source>
</evidence>
<feature type="transmembrane region" description="Helical" evidence="7">
    <location>
        <begin position="333"/>
        <end position="355"/>
    </location>
</feature>
<feature type="transmembrane region" description="Helical" evidence="7">
    <location>
        <begin position="432"/>
        <end position="456"/>
    </location>
</feature>
<keyword evidence="10" id="KW-1185">Reference proteome</keyword>
<feature type="transmembrane region" description="Helical" evidence="7">
    <location>
        <begin position="494"/>
        <end position="517"/>
    </location>
</feature>
<reference evidence="9 10" key="1">
    <citation type="submission" date="2021-03" db="EMBL/GenBank/DDBJ databases">
        <title>Caproiciproducens sp. nov. isolated from feces of cow.</title>
        <authorList>
            <person name="Choi J.-Y."/>
        </authorList>
    </citation>
    <scope>NUCLEOTIDE SEQUENCE [LARGE SCALE GENOMIC DNA]</scope>
    <source>
        <strain evidence="9 10">AGMB10547</strain>
    </source>
</reference>
<dbReference type="Pfam" id="PF02492">
    <property type="entry name" value="cobW"/>
    <property type="match status" value="1"/>
</dbReference>